<feature type="domain" description="CBS" evidence="3">
    <location>
        <begin position="206"/>
        <end position="268"/>
    </location>
</feature>
<reference evidence="5 6" key="1">
    <citation type="submission" date="2018-07" db="EMBL/GenBank/DDBJ databases">
        <title>Genome sequences of Haloplanus sp. CBA1112.</title>
        <authorList>
            <person name="Kim Y.B."/>
            <person name="Roh S.W."/>
        </authorList>
    </citation>
    <scope>NUCLEOTIDE SEQUENCE [LARGE SCALE GENOMIC DNA]</scope>
    <source>
        <strain evidence="5 6">CBA1112</strain>
    </source>
</reference>
<dbReference type="OrthoDB" id="9280at2157"/>
<dbReference type="InterPro" id="IPR051257">
    <property type="entry name" value="Diverse_CBS-Domain"/>
</dbReference>
<dbReference type="Pfam" id="PF00571">
    <property type="entry name" value="CBS"/>
    <property type="match status" value="4"/>
</dbReference>
<dbReference type="CDD" id="cd04632">
    <property type="entry name" value="CBS_pair_arch1_repeat2"/>
    <property type="match status" value="1"/>
</dbReference>
<evidence type="ECO:0000313" key="5">
    <source>
        <dbReference type="EMBL" id="AXG11079.1"/>
    </source>
</evidence>
<protein>
    <submittedName>
        <fullName evidence="5">CBS domain-containing protein</fullName>
    </submittedName>
</protein>
<dbReference type="Proteomes" id="UP000252985">
    <property type="component" value="Chromosome"/>
</dbReference>
<feature type="domain" description="CBS" evidence="3">
    <location>
        <begin position="127"/>
        <end position="184"/>
    </location>
</feature>
<dbReference type="SMART" id="SM00116">
    <property type="entry name" value="CBS"/>
    <property type="match status" value="4"/>
</dbReference>
<dbReference type="GeneID" id="37288341"/>
<accession>A0A345EFV7</accession>
<dbReference type="RefSeq" id="WP_114586784.1">
    <property type="nucleotide sequence ID" value="NZ_CP031148.1"/>
</dbReference>
<evidence type="ECO:0000259" key="3">
    <source>
        <dbReference type="PROSITE" id="PS51371"/>
    </source>
</evidence>
<evidence type="ECO:0000313" key="4">
    <source>
        <dbReference type="EMBL" id="AXG07662.1"/>
    </source>
</evidence>
<keyword evidence="1 2" id="KW-0129">CBS domain</keyword>
<dbReference type="CDD" id="cd17780">
    <property type="entry name" value="CBS_pair_arch1_repeat1"/>
    <property type="match status" value="1"/>
</dbReference>
<evidence type="ECO:0000256" key="2">
    <source>
        <dbReference type="PROSITE-ProRule" id="PRU00703"/>
    </source>
</evidence>
<dbReference type="KEGG" id="haq:DU484_15145"/>
<dbReference type="PIRSF" id="PIRSF036983">
    <property type="entry name" value="UCP_2CBS_MJ1404"/>
    <property type="match status" value="1"/>
</dbReference>
<organism evidence="5 6">
    <name type="scientific">Haloplanus rubicundus</name>
    <dbReference type="NCBI Taxonomy" id="1547898"/>
    <lineage>
        <taxon>Archaea</taxon>
        <taxon>Methanobacteriati</taxon>
        <taxon>Methanobacteriota</taxon>
        <taxon>Stenosarchaea group</taxon>
        <taxon>Halobacteria</taxon>
        <taxon>Halobacteriales</taxon>
        <taxon>Haloferacaceae</taxon>
        <taxon>Haloplanus</taxon>
    </lineage>
</organism>
<evidence type="ECO:0000313" key="7">
    <source>
        <dbReference type="Proteomes" id="UP000253273"/>
    </source>
</evidence>
<evidence type="ECO:0000313" key="6">
    <source>
        <dbReference type="Proteomes" id="UP000252985"/>
    </source>
</evidence>
<feature type="domain" description="CBS" evidence="3">
    <location>
        <begin position="66"/>
        <end position="121"/>
    </location>
</feature>
<dbReference type="EMBL" id="CP031148">
    <property type="protein sequence ID" value="AXG11079.1"/>
    <property type="molecule type" value="Genomic_DNA"/>
</dbReference>
<keyword evidence="7" id="KW-1185">Reference proteome</keyword>
<dbReference type="Gene3D" id="3.10.580.10">
    <property type="entry name" value="CBS-domain"/>
    <property type="match status" value="2"/>
</dbReference>
<dbReference type="InterPro" id="IPR000644">
    <property type="entry name" value="CBS_dom"/>
</dbReference>
<dbReference type="AlphaFoldDB" id="A0A345EFV7"/>
<dbReference type="PROSITE" id="PS51371">
    <property type="entry name" value="CBS"/>
    <property type="match status" value="4"/>
</dbReference>
<dbReference type="InterPro" id="IPR014651">
    <property type="entry name" value="UCP036983_2CBS_MJ1404"/>
</dbReference>
<dbReference type="EMBL" id="CP031150">
    <property type="protein sequence ID" value="AXG07662.1"/>
    <property type="molecule type" value="Genomic_DNA"/>
</dbReference>
<reference evidence="4 7" key="2">
    <citation type="submission" date="2018-07" db="EMBL/GenBank/DDBJ databases">
        <title>Genome sequences of Haloplanus sp. CBA1113.</title>
        <authorList>
            <person name="Kim Y.B."/>
            <person name="Roh S.W."/>
        </authorList>
    </citation>
    <scope>NUCLEOTIDE SEQUENCE [LARGE SCALE GENOMIC DNA]</scope>
    <source>
        <strain evidence="4 7">CBA1113</strain>
    </source>
</reference>
<dbReference type="InterPro" id="IPR046342">
    <property type="entry name" value="CBS_dom_sf"/>
</dbReference>
<accession>A0A345E640</accession>
<dbReference type="KEGG" id="haj:DU500_15170"/>
<name>A0A345EFV7_9EURY</name>
<dbReference type="PANTHER" id="PTHR43080:SF2">
    <property type="entry name" value="CBS DOMAIN-CONTAINING PROTEIN"/>
    <property type="match status" value="1"/>
</dbReference>
<dbReference type="PANTHER" id="PTHR43080">
    <property type="entry name" value="CBS DOMAIN-CONTAINING PROTEIN CBSX3, MITOCHONDRIAL"/>
    <property type="match status" value="1"/>
</dbReference>
<dbReference type="SUPFAM" id="SSF54631">
    <property type="entry name" value="CBS-domain pair"/>
    <property type="match status" value="2"/>
</dbReference>
<sequence length="380" mass="42125">MDIAEIATSEYIEVDADERLGKVRSIFDRENPKGLIVTRDGEYAGVIGERDLVRSRIEDDTKAGVLMKSAPRVDRTEDVREVARVLVEGNTKVAPVYEGENLWGIITADAILTAVLDSLDALTVEQIETADVVTIGEKAHVGQAINRLREHGISRLPVVDEDDTLVGVLTTHDIVEFVVRDADRQGRGDRRGDIDRMLDLPVYDLMTSPVLTTDDDATVEEAVRQMLDNDVSGLVVTDEGDDDRVGGVLTKTDVLRALTFTEEGQMDVQITNVALLDTISREEIVQGITEVADKYQEMQVHHAHVRFHEHKEKLRGTPLIQCQIRLRTNRGQVAGSGEGYGADHAFNIAADTLERNVLELKGLIADEQYRGQLLRKLGEL</sequence>
<feature type="domain" description="CBS" evidence="3">
    <location>
        <begin position="7"/>
        <end position="62"/>
    </location>
</feature>
<proteinExistence type="predicted"/>
<dbReference type="Proteomes" id="UP000253273">
    <property type="component" value="Chromosome"/>
</dbReference>
<gene>
    <name evidence="5" type="ORF">DU484_15145</name>
    <name evidence="4" type="ORF">DU500_15170</name>
</gene>
<evidence type="ECO:0000256" key="1">
    <source>
        <dbReference type="ARBA" id="ARBA00023122"/>
    </source>
</evidence>